<protein>
    <submittedName>
        <fullName evidence="2">Uncharacterized protein</fullName>
    </submittedName>
</protein>
<dbReference type="AlphaFoldDB" id="A0A9W4QW37"/>
<comment type="caution">
    <text evidence="2">The sequence shown here is derived from an EMBL/GenBank/DDBJ whole genome shotgun (WGS) entry which is preliminary data.</text>
</comment>
<evidence type="ECO:0000313" key="3">
    <source>
        <dbReference type="Proteomes" id="UP001152467"/>
    </source>
</evidence>
<name>A0A9W4QW37_9GAMM</name>
<dbReference type="Proteomes" id="UP001152485">
    <property type="component" value="Unassembled WGS sequence"/>
</dbReference>
<accession>A0A9W4QW37</accession>
<reference evidence="2 4" key="1">
    <citation type="submission" date="2022-07" db="EMBL/GenBank/DDBJ databases">
        <authorList>
            <person name="Criscuolo A."/>
        </authorList>
    </citation>
    <scope>NUCLEOTIDE SEQUENCE</scope>
    <source>
        <strain evidence="4">CIP 111951</strain>
        <strain evidence="2">CIP111854</strain>
        <strain evidence="1">CIP111951</strain>
    </source>
</reference>
<dbReference type="EMBL" id="CAMAPC010000005">
    <property type="protein sequence ID" value="CAH9055593.1"/>
    <property type="molecule type" value="Genomic_DNA"/>
</dbReference>
<evidence type="ECO:0000313" key="1">
    <source>
        <dbReference type="EMBL" id="CAH9054027.1"/>
    </source>
</evidence>
<gene>
    <name evidence="2" type="ORF">PSECIP111854_01609</name>
    <name evidence="1" type="ORF">PSECIP111951_00943</name>
</gene>
<evidence type="ECO:0000313" key="2">
    <source>
        <dbReference type="EMBL" id="CAH9055593.1"/>
    </source>
</evidence>
<dbReference type="Proteomes" id="UP001152467">
    <property type="component" value="Unassembled WGS sequence"/>
</dbReference>
<organism evidence="2 3">
    <name type="scientific">Pseudoalteromonas holothuriae</name>
    <dbReference type="NCBI Taxonomy" id="2963714"/>
    <lineage>
        <taxon>Bacteria</taxon>
        <taxon>Pseudomonadati</taxon>
        <taxon>Pseudomonadota</taxon>
        <taxon>Gammaproteobacteria</taxon>
        <taxon>Alteromonadales</taxon>
        <taxon>Pseudoalteromonadaceae</taxon>
        <taxon>Pseudoalteromonas</taxon>
    </lineage>
</organism>
<proteinExistence type="predicted"/>
<evidence type="ECO:0000313" key="4">
    <source>
        <dbReference type="Proteomes" id="UP001152485"/>
    </source>
</evidence>
<dbReference type="EMBL" id="CAMAPD010000003">
    <property type="protein sequence ID" value="CAH9054027.1"/>
    <property type="molecule type" value="Genomic_DNA"/>
</dbReference>
<keyword evidence="3" id="KW-1185">Reference proteome</keyword>
<sequence length="193" mass="21875">MHTYNEDNTHELILAHQHRLQLYEVAKTKADNTRLVSEYDRKRYLDELFTQIVLVQLGGVKTELASHGYASDIVTKTAQLDTDNTVVDLIYEVTFTFSGSLQSDGTLGADDSQMVFFAPSGSHHIACRYKTAQLSSQVQTLYFDDEGYSHFLAHGGPRTLWHEYITSQSELSSMISDFISLIFIEKRGNLSRI</sequence>
<dbReference type="RefSeq" id="WP_261592128.1">
    <property type="nucleotide sequence ID" value="NZ_CAMAPC010000005.1"/>
</dbReference>